<keyword evidence="1" id="KW-0472">Membrane</keyword>
<evidence type="ECO:0000313" key="2">
    <source>
        <dbReference type="EMBL" id="AZB02056.1"/>
    </source>
</evidence>
<organism evidence="3 4">
    <name type="scientific">Chryseobacterium joostei</name>
    <dbReference type="NCBI Taxonomy" id="112234"/>
    <lineage>
        <taxon>Bacteria</taxon>
        <taxon>Pseudomonadati</taxon>
        <taxon>Bacteroidota</taxon>
        <taxon>Flavobacteriia</taxon>
        <taxon>Flavobacteriales</taxon>
        <taxon>Weeksellaceae</taxon>
        <taxon>Chryseobacterium group</taxon>
        <taxon>Chryseobacterium</taxon>
    </lineage>
</organism>
<dbReference type="RefSeq" id="WP_076353913.1">
    <property type="nucleotide sequence ID" value="NZ_CP033926.1"/>
</dbReference>
<name>A0A1N7IDN3_9FLAO</name>
<dbReference type="EMBL" id="FTNZ01000004">
    <property type="protein sequence ID" value="SIS35194.1"/>
    <property type="molecule type" value="Genomic_DNA"/>
</dbReference>
<keyword evidence="5" id="KW-1185">Reference proteome</keyword>
<sequence length="163" mass="19075">MKFNKKQKGDSFWVVFFSIIFMLLLLGMGGGGVYYSYSKFSRHIELVSNGIKTGGNITGYEESWSKDDDGGYTKMYSPIIRYYDTSNQSHELYADYSSSNRAWSNEVIVYFDKDNPSKAIRGGFWHLWFWPFMILCFSMIPLGIGLFVLKYYIDLLFKRKDRL</sequence>
<accession>A0A1N7IDN3</accession>
<reference evidence="3 4" key="1">
    <citation type="submission" date="2017-01" db="EMBL/GenBank/DDBJ databases">
        <authorList>
            <person name="Mah S.A."/>
            <person name="Swanson W.J."/>
            <person name="Moy G.W."/>
            <person name="Vacquier V.D."/>
        </authorList>
    </citation>
    <scope>NUCLEOTIDE SEQUENCE [LARGE SCALE GENOMIC DNA]</scope>
    <source>
        <strain evidence="3 4">DSM 16927</strain>
    </source>
</reference>
<evidence type="ECO:0000313" key="3">
    <source>
        <dbReference type="EMBL" id="SIS35194.1"/>
    </source>
</evidence>
<evidence type="ECO:0000256" key="1">
    <source>
        <dbReference type="SAM" id="Phobius"/>
    </source>
</evidence>
<proteinExistence type="predicted"/>
<dbReference type="STRING" id="112234.SAMN05421768_104265"/>
<dbReference type="EMBL" id="CP033926">
    <property type="protein sequence ID" value="AZB02056.1"/>
    <property type="molecule type" value="Genomic_DNA"/>
</dbReference>
<evidence type="ECO:0000313" key="4">
    <source>
        <dbReference type="Proteomes" id="UP000186106"/>
    </source>
</evidence>
<gene>
    <name evidence="2" type="ORF">EG359_21775</name>
    <name evidence="3" type="ORF">SAMN05421768_104265</name>
</gene>
<protein>
    <submittedName>
        <fullName evidence="2">DUF3592 domain-containing protein</fullName>
    </submittedName>
</protein>
<dbReference type="KEGG" id="cjt:EG359_21775"/>
<keyword evidence="1" id="KW-1133">Transmembrane helix</keyword>
<dbReference type="Proteomes" id="UP000279541">
    <property type="component" value="Chromosome"/>
</dbReference>
<keyword evidence="1" id="KW-0812">Transmembrane</keyword>
<evidence type="ECO:0000313" key="5">
    <source>
        <dbReference type="Proteomes" id="UP000279541"/>
    </source>
</evidence>
<reference evidence="2 5" key="2">
    <citation type="submission" date="2018-11" db="EMBL/GenBank/DDBJ databases">
        <title>Proposal to divide the Flavobacteriaceae and reorganize its genera based on Amino Acid Identity values calculated from whole genome sequences.</title>
        <authorList>
            <person name="Nicholson A.C."/>
            <person name="Gulvik C.A."/>
            <person name="Whitney A.M."/>
            <person name="Humrighouse B.W."/>
            <person name="Bell M."/>
            <person name="Holmes B."/>
            <person name="Steigerwalt A.G."/>
            <person name="Villarma A."/>
            <person name="Sheth M."/>
            <person name="Batra D."/>
            <person name="Pryor J."/>
            <person name="Bernardet J.-F."/>
            <person name="Hugo C."/>
            <person name="Kampfer P."/>
            <person name="Newman J."/>
            <person name="McQuiston J.R."/>
        </authorList>
    </citation>
    <scope>NUCLEOTIDE SEQUENCE [LARGE SCALE GENOMIC DNA]</scope>
    <source>
        <strain evidence="2 5">DSM 16927</strain>
    </source>
</reference>
<feature type="transmembrane region" description="Helical" evidence="1">
    <location>
        <begin position="12"/>
        <end position="37"/>
    </location>
</feature>
<feature type="transmembrane region" description="Helical" evidence="1">
    <location>
        <begin position="128"/>
        <end position="153"/>
    </location>
</feature>
<dbReference type="OrthoDB" id="1162111at2"/>
<dbReference type="Proteomes" id="UP000186106">
    <property type="component" value="Unassembled WGS sequence"/>
</dbReference>
<dbReference type="AlphaFoldDB" id="A0A1N7IDN3"/>